<dbReference type="Gene3D" id="3.40.30.10">
    <property type="entry name" value="Glutaredoxin"/>
    <property type="match status" value="1"/>
</dbReference>
<keyword evidence="3" id="KW-0216">Detoxification</keyword>
<dbReference type="EMBL" id="JAVIJP010000013">
    <property type="protein sequence ID" value="KAL3645694.1"/>
    <property type="molecule type" value="Genomic_DNA"/>
</dbReference>
<dbReference type="PROSITE" id="PS50404">
    <property type="entry name" value="GST_NTER"/>
    <property type="match status" value="1"/>
</dbReference>
<feature type="domain" description="GST N-terminal" evidence="6">
    <location>
        <begin position="1"/>
        <end position="82"/>
    </location>
</feature>
<dbReference type="InterPro" id="IPR040079">
    <property type="entry name" value="Glutathione_S-Trfase"/>
</dbReference>
<dbReference type="SUPFAM" id="SSF47616">
    <property type="entry name" value="GST C-terminal domain-like"/>
    <property type="match status" value="1"/>
</dbReference>
<dbReference type="InterPro" id="IPR036282">
    <property type="entry name" value="Glutathione-S-Trfase_C_sf"/>
</dbReference>
<dbReference type="FunFam" id="1.20.1050.10:FF:000039">
    <property type="entry name" value="Glutathione S-transferase theta-1"/>
    <property type="match status" value="1"/>
</dbReference>
<protein>
    <recommendedName>
        <fullName evidence="2">glutathione transferase</fullName>
        <ecNumber evidence="2">2.5.1.18</ecNumber>
    </recommendedName>
</protein>
<dbReference type="InterPro" id="IPR010987">
    <property type="entry name" value="Glutathione-S-Trfase_C-like"/>
</dbReference>
<evidence type="ECO:0000256" key="5">
    <source>
        <dbReference type="ARBA" id="ARBA00047960"/>
    </source>
</evidence>
<evidence type="ECO:0000256" key="3">
    <source>
        <dbReference type="ARBA" id="ARBA00022575"/>
    </source>
</evidence>
<dbReference type="FunFam" id="3.40.30.10:FF:000176">
    <property type="entry name" value="Glutathione S-transferase theta-1"/>
    <property type="match status" value="1"/>
</dbReference>
<dbReference type="SFLD" id="SFLDG01153">
    <property type="entry name" value="Main.4:_Theta-like"/>
    <property type="match status" value="1"/>
</dbReference>
<dbReference type="Pfam" id="PF13410">
    <property type="entry name" value="GST_C_2"/>
    <property type="match status" value="1"/>
</dbReference>
<evidence type="ECO:0000259" key="7">
    <source>
        <dbReference type="PROSITE" id="PS50405"/>
    </source>
</evidence>
<dbReference type="Proteomes" id="UP001632038">
    <property type="component" value="Unassembled WGS sequence"/>
</dbReference>
<reference evidence="9" key="1">
    <citation type="journal article" date="2024" name="IScience">
        <title>Strigolactones Initiate the Formation of Haustorium-like Structures in Castilleja.</title>
        <authorList>
            <person name="Buerger M."/>
            <person name="Peterson D."/>
            <person name="Chory J."/>
        </authorList>
    </citation>
    <scope>NUCLEOTIDE SEQUENCE [LARGE SCALE GENOMIC DNA]</scope>
</reference>
<dbReference type="SUPFAM" id="SSF52833">
    <property type="entry name" value="Thioredoxin-like"/>
    <property type="match status" value="1"/>
</dbReference>
<evidence type="ECO:0000256" key="1">
    <source>
        <dbReference type="ARBA" id="ARBA00009899"/>
    </source>
</evidence>
<dbReference type="InterPro" id="IPR004045">
    <property type="entry name" value="Glutathione_S-Trfase_N"/>
</dbReference>
<evidence type="ECO:0000313" key="8">
    <source>
        <dbReference type="EMBL" id="KAL3645694.1"/>
    </source>
</evidence>
<dbReference type="GO" id="GO:0004364">
    <property type="term" value="F:glutathione transferase activity"/>
    <property type="evidence" value="ECO:0007669"/>
    <property type="project" value="UniProtKB-EC"/>
</dbReference>
<evidence type="ECO:0000313" key="9">
    <source>
        <dbReference type="Proteomes" id="UP001632038"/>
    </source>
</evidence>
<feature type="domain" description="GST C-terminal" evidence="7">
    <location>
        <begin position="89"/>
        <end position="224"/>
    </location>
</feature>
<dbReference type="PROSITE" id="PS50405">
    <property type="entry name" value="GST_CTER"/>
    <property type="match status" value="1"/>
</dbReference>
<accession>A0ABD3DXM4</accession>
<comment type="catalytic activity">
    <reaction evidence="5">
        <text>RX + glutathione = an S-substituted glutathione + a halide anion + H(+)</text>
        <dbReference type="Rhea" id="RHEA:16437"/>
        <dbReference type="ChEBI" id="CHEBI:15378"/>
        <dbReference type="ChEBI" id="CHEBI:16042"/>
        <dbReference type="ChEBI" id="CHEBI:17792"/>
        <dbReference type="ChEBI" id="CHEBI:57925"/>
        <dbReference type="ChEBI" id="CHEBI:90779"/>
        <dbReference type="EC" id="2.5.1.18"/>
    </reaction>
</comment>
<dbReference type="GO" id="GO:0009407">
    <property type="term" value="P:toxin catabolic process"/>
    <property type="evidence" value="ECO:0007669"/>
    <property type="project" value="UniProtKB-ARBA"/>
</dbReference>
<dbReference type="SFLD" id="SFLDS00019">
    <property type="entry name" value="Glutathione_Transferase_(cytos"/>
    <property type="match status" value="1"/>
</dbReference>
<evidence type="ECO:0000256" key="4">
    <source>
        <dbReference type="ARBA" id="ARBA00022679"/>
    </source>
</evidence>
<comment type="caution">
    <text evidence="8">The sequence shown here is derived from an EMBL/GenBank/DDBJ whole genome shotgun (WGS) entry which is preliminary data.</text>
</comment>
<name>A0ABD3DXM4_9LAMI</name>
<dbReference type="EC" id="2.5.1.18" evidence="2"/>
<keyword evidence="9" id="KW-1185">Reference proteome</keyword>
<dbReference type="PANTHER" id="PTHR44750:SF1">
    <property type="entry name" value="GLUTATHIONE S-TRANSFERASE T1-RELATED"/>
    <property type="match status" value="1"/>
</dbReference>
<dbReference type="InterPro" id="IPR043377">
    <property type="entry name" value="GSTT1/2/3"/>
</dbReference>
<keyword evidence="4 8" id="KW-0808">Transferase</keyword>
<dbReference type="Pfam" id="PF02798">
    <property type="entry name" value="GST_N"/>
    <property type="match status" value="1"/>
</dbReference>
<dbReference type="SFLD" id="SFLDG00358">
    <property type="entry name" value="Main_(cytGST)"/>
    <property type="match status" value="1"/>
</dbReference>
<proteinExistence type="inferred from homology"/>
<gene>
    <name evidence="8" type="primary">GSTT1_2</name>
    <name evidence="8" type="ORF">CASFOL_010874</name>
</gene>
<dbReference type="AlphaFoldDB" id="A0ABD3DXM4"/>
<organism evidence="8 9">
    <name type="scientific">Castilleja foliolosa</name>
    <dbReference type="NCBI Taxonomy" id="1961234"/>
    <lineage>
        <taxon>Eukaryota</taxon>
        <taxon>Viridiplantae</taxon>
        <taxon>Streptophyta</taxon>
        <taxon>Embryophyta</taxon>
        <taxon>Tracheophyta</taxon>
        <taxon>Spermatophyta</taxon>
        <taxon>Magnoliopsida</taxon>
        <taxon>eudicotyledons</taxon>
        <taxon>Gunneridae</taxon>
        <taxon>Pentapetalae</taxon>
        <taxon>asterids</taxon>
        <taxon>lamiids</taxon>
        <taxon>Lamiales</taxon>
        <taxon>Orobanchaceae</taxon>
        <taxon>Pedicularideae</taxon>
        <taxon>Castillejinae</taxon>
        <taxon>Castilleja</taxon>
    </lineage>
</organism>
<dbReference type="PANTHER" id="PTHR44750">
    <property type="entry name" value="GLUTATHIONE S-TRANSFERASE T1-RELATED"/>
    <property type="match status" value="1"/>
</dbReference>
<dbReference type="InterPro" id="IPR040075">
    <property type="entry name" value="GST_N_Theta"/>
</dbReference>
<dbReference type="Gene3D" id="1.20.1050.10">
    <property type="match status" value="1"/>
</dbReference>
<evidence type="ECO:0000256" key="2">
    <source>
        <dbReference type="ARBA" id="ARBA00012452"/>
    </source>
</evidence>
<comment type="similarity">
    <text evidence="1">Belongs to the GST superfamily. Theta family.</text>
</comment>
<dbReference type="InterPro" id="IPR036249">
    <property type="entry name" value="Thioredoxin-like_sf"/>
</dbReference>
<sequence>MELKVYVNPFSQPSRAVLIFCKANGIAFEEVTIELDKMQHKTPEFAEINPMKQIPVIVHGDFKLSESHAILIYLASAFPGVADHWYPTDVCKRAKIHSVLDWHHSNLRRGSVEYIFNSGVAIAFGLPMDPKAADQGKKLLLASLEMIESYWLQKDGPFLLGNTQPSIADLALACEVMQLEVIDEKDGDSILSSYKKVQEWVENTKKAIAPYFDEVHSFLPVAKQMLNELIAKSSKA</sequence>
<evidence type="ECO:0000259" key="6">
    <source>
        <dbReference type="PROSITE" id="PS50404"/>
    </source>
</evidence>
<dbReference type="CDD" id="cd03050">
    <property type="entry name" value="GST_N_Theta"/>
    <property type="match status" value="1"/>
</dbReference>